<comment type="caution">
    <text evidence="1">The sequence shown here is derived from an EMBL/GenBank/DDBJ whole genome shotgun (WGS) entry which is preliminary data.</text>
</comment>
<reference evidence="1 2" key="1">
    <citation type="journal article" date="2015" name="Genome Biol. Evol.">
        <title>Comparative Genomics of a Bacterivorous Green Alga Reveals Evolutionary Causalities and Consequences of Phago-Mixotrophic Mode of Nutrition.</title>
        <authorList>
            <person name="Burns J.A."/>
            <person name="Paasch A."/>
            <person name="Narechania A."/>
            <person name="Kim E."/>
        </authorList>
    </citation>
    <scope>NUCLEOTIDE SEQUENCE [LARGE SCALE GENOMIC DNA]</scope>
    <source>
        <strain evidence="1 2">PLY_AMNH</strain>
    </source>
</reference>
<dbReference type="AlphaFoldDB" id="A0AAE0FJ38"/>
<evidence type="ECO:0000313" key="2">
    <source>
        <dbReference type="Proteomes" id="UP001190700"/>
    </source>
</evidence>
<organism evidence="1 2">
    <name type="scientific">Cymbomonas tetramitiformis</name>
    <dbReference type="NCBI Taxonomy" id="36881"/>
    <lineage>
        <taxon>Eukaryota</taxon>
        <taxon>Viridiplantae</taxon>
        <taxon>Chlorophyta</taxon>
        <taxon>Pyramimonadophyceae</taxon>
        <taxon>Pyramimonadales</taxon>
        <taxon>Pyramimonadaceae</taxon>
        <taxon>Cymbomonas</taxon>
    </lineage>
</organism>
<dbReference type="EMBL" id="LGRX02017452">
    <property type="protein sequence ID" value="KAK3260741.1"/>
    <property type="molecule type" value="Genomic_DNA"/>
</dbReference>
<accession>A0AAE0FJ38</accession>
<name>A0AAE0FJ38_9CHLO</name>
<evidence type="ECO:0000313" key="1">
    <source>
        <dbReference type="EMBL" id="KAK3260741.1"/>
    </source>
</evidence>
<proteinExistence type="predicted"/>
<sequence length="188" mass="20328">MSAVMMARRAAGCRRGAGAQLLASTTSSNAATAMAAMSYVRLDQACVRVEELLKMAVTTNTYGKKFKGDDIVRANLLQALELADTDTEVQEELSKLMQHFAKCYNFNCTVSRLEDSSEDETATQAAQVPAAFQLPLGDEVRRESLCTVNTQRPQSSKALDAPGGFWPTSSKCFANICTATGLPTWRGT</sequence>
<gene>
    <name evidence="1" type="ORF">CYMTET_30318</name>
</gene>
<keyword evidence="2" id="KW-1185">Reference proteome</keyword>
<protein>
    <submittedName>
        <fullName evidence="1">Uncharacterized protein</fullName>
    </submittedName>
</protein>
<dbReference type="Proteomes" id="UP001190700">
    <property type="component" value="Unassembled WGS sequence"/>
</dbReference>